<organism evidence="3 4">
    <name type="scientific">Limnobaculum xujianqingii</name>
    <dbReference type="NCBI Taxonomy" id="2738837"/>
    <lineage>
        <taxon>Bacteria</taxon>
        <taxon>Pseudomonadati</taxon>
        <taxon>Pseudomonadota</taxon>
        <taxon>Gammaproteobacteria</taxon>
        <taxon>Enterobacterales</taxon>
        <taxon>Budviciaceae</taxon>
        <taxon>Limnobaculum</taxon>
    </lineage>
</organism>
<dbReference type="PANTHER" id="PTHR31126">
    <property type="entry name" value="TYROSINE-PROTEIN PHOSPHATASE"/>
    <property type="match status" value="1"/>
</dbReference>
<evidence type="ECO:0000313" key="4">
    <source>
        <dbReference type="Proteomes" id="UP000807542"/>
    </source>
</evidence>
<evidence type="ECO:0000313" key="2">
    <source>
        <dbReference type="EMBL" id="MBK5074829.1"/>
    </source>
</evidence>
<dbReference type="Proteomes" id="UP001296969">
    <property type="component" value="Unassembled WGS sequence"/>
</dbReference>
<dbReference type="RefSeq" id="WP_228399270.1">
    <property type="nucleotide sequence ID" value="NZ_JADRCP010000007.1"/>
</dbReference>
<evidence type="ECO:0000313" key="3">
    <source>
        <dbReference type="EMBL" id="MBK5178139.1"/>
    </source>
</evidence>
<comment type="caution">
    <text evidence="3">The sequence shown here is derived from an EMBL/GenBank/DDBJ whole genome shotgun (WGS) entry which is preliminary data.</text>
</comment>
<sequence>MNIIFERINQREISLKWDNPQGLSTTVDMLPTRTYGAESGQQLIETTKDNCVIHHRSFFKPTYRLTCDNQSHIVSERVLPLEGANNFRDAGGYETEDGLMVRWGKLYRSDHLHRLTDNDLIYLQPLGIRSVVDYRNAKEAAKQPNRLWADDIQSVFYTPDASSAELAAKASNDAEKIDFLLQLAKSGDSQLAIDNSGKIMEDQYRDFIHHPDSVDAFRNMLLLLAQSGEWAVNQHCRGGKDRTGFGIALVHLVLGVKKESIYHDYMLTNVLRAERNSRRMAQYREQTTDPNVLGFLSSMMETRYSYLDASLDEIAQRYGSVESYIRQGLGIDQQTIDCLKAIFLTAKSGGTV</sequence>
<accession>A0A9D7AKY9</accession>
<dbReference type="PANTHER" id="PTHR31126:SF1">
    <property type="entry name" value="TYROSINE SPECIFIC PROTEIN PHOSPHATASES DOMAIN-CONTAINING PROTEIN"/>
    <property type="match status" value="1"/>
</dbReference>
<reference evidence="3 5" key="1">
    <citation type="submission" date="2020-11" db="EMBL/GenBank/DDBJ databases">
        <title>Insectihabitans protaetiae gen. nov. sp. nov. and Insectihabitans allomyrinae sp. nov., isolated from larvae of Protaetia brevitarsis seulensis and Allomyrina dichotoma, respectively.</title>
        <authorList>
            <person name="Lee S.D."/>
            <person name="Byeon Y.-S."/>
            <person name="Kim S.-M."/>
            <person name="Yang H.L."/>
            <person name="Kim I.S."/>
        </authorList>
    </citation>
    <scope>NUCLEOTIDE SEQUENCE</scope>
    <source>
        <strain evidence="3">CWB-B4</strain>
        <strain evidence="2 5">CWB-B43</strain>
    </source>
</reference>
<dbReference type="InterPro" id="IPR029021">
    <property type="entry name" value="Prot-tyrosine_phosphatase-like"/>
</dbReference>
<dbReference type="InterPro" id="IPR026893">
    <property type="entry name" value="Tyr/Ser_Pase_IphP-type"/>
</dbReference>
<protein>
    <submittedName>
        <fullName evidence="3">Tyrosine-protein phosphatase</fullName>
    </submittedName>
</protein>
<proteinExistence type="inferred from homology"/>
<keyword evidence="5" id="KW-1185">Reference proteome</keyword>
<dbReference type="Proteomes" id="UP000807542">
    <property type="component" value="Unassembled WGS sequence"/>
</dbReference>
<dbReference type="EMBL" id="JADRCP010000007">
    <property type="protein sequence ID" value="MBK5178139.1"/>
    <property type="molecule type" value="Genomic_DNA"/>
</dbReference>
<dbReference type="EMBL" id="JADRCQ010000007">
    <property type="protein sequence ID" value="MBK5074829.1"/>
    <property type="molecule type" value="Genomic_DNA"/>
</dbReference>
<gene>
    <name evidence="3" type="ORF">I2492_17610</name>
    <name evidence="2" type="ORF">I2493_17605</name>
</gene>
<evidence type="ECO:0000256" key="1">
    <source>
        <dbReference type="ARBA" id="ARBA00009580"/>
    </source>
</evidence>
<dbReference type="AlphaFoldDB" id="A0A9D7AKY9"/>
<comment type="similarity">
    <text evidence="1">Belongs to the protein-tyrosine phosphatase family.</text>
</comment>
<evidence type="ECO:0000313" key="5">
    <source>
        <dbReference type="Proteomes" id="UP001296969"/>
    </source>
</evidence>
<dbReference type="SUPFAM" id="SSF52799">
    <property type="entry name" value="(Phosphotyrosine protein) phosphatases II"/>
    <property type="match status" value="1"/>
</dbReference>
<dbReference type="Pfam" id="PF13350">
    <property type="entry name" value="Y_phosphatase3"/>
    <property type="match status" value="1"/>
</dbReference>
<dbReference type="Gene3D" id="3.90.190.10">
    <property type="entry name" value="Protein tyrosine phosphatase superfamily"/>
    <property type="match status" value="1"/>
</dbReference>
<dbReference type="GO" id="GO:0004721">
    <property type="term" value="F:phosphoprotein phosphatase activity"/>
    <property type="evidence" value="ECO:0007669"/>
    <property type="project" value="InterPro"/>
</dbReference>
<name>A0A9D7AKY9_9GAMM</name>